<dbReference type="Proteomes" id="UP000256964">
    <property type="component" value="Unassembled WGS sequence"/>
</dbReference>
<reference evidence="2 3" key="1">
    <citation type="journal article" date="2018" name="Biotechnol. Biofuels">
        <title>Integrative visual omics of the white-rot fungus Polyporus brumalis exposes the biotechnological potential of its oxidative enzymes for delignifying raw plant biomass.</title>
        <authorList>
            <person name="Miyauchi S."/>
            <person name="Rancon A."/>
            <person name="Drula E."/>
            <person name="Hage H."/>
            <person name="Chaduli D."/>
            <person name="Favel A."/>
            <person name="Grisel S."/>
            <person name="Henrissat B."/>
            <person name="Herpoel-Gimbert I."/>
            <person name="Ruiz-Duenas F.J."/>
            <person name="Chevret D."/>
            <person name="Hainaut M."/>
            <person name="Lin J."/>
            <person name="Wang M."/>
            <person name="Pangilinan J."/>
            <person name="Lipzen A."/>
            <person name="Lesage-Meessen L."/>
            <person name="Navarro D."/>
            <person name="Riley R."/>
            <person name="Grigoriev I.V."/>
            <person name="Zhou S."/>
            <person name="Raouche S."/>
            <person name="Rosso M.N."/>
        </authorList>
    </citation>
    <scope>NUCLEOTIDE SEQUENCE [LARGE SCALE GENOMIC DNA]</scope>
    <source>
        <strain evidence="2 3">BRFM 1820</strain>
    </source>
</reference>
<proteinExistence type="predicted"/>
<protein>
    <submittedName>
        <fullName evidence="2">Uncharacterized protein</fullName>
    </submittedName>
</protein>
<feature type="region of interest" description="Disordered" evidence="1">
    <location>
        <begin position="1"/>
        <end position="23"/>
    </location>
</feature>
<feature type="compositionally biased region" description="Basic residues" evidence="1">
    <location>
        <begin position="1"/>
        <end position="12"/>
    </location>
</feature>
<dbReference type="EMBL" id="KZ857392">
    <property type="protein sequence ID" value="RDX51904.1"/>
    <property type="molecule type" value="Genomic_DNA"/>
</dbReference>
<evidence type="ECO:0000313" key="2">
    <source>
        <dbReference type="EMBL" id="RDX51904.1"/>
    </source>
</evidence>
<evidence type="ECO:0000256" key="1">
    <source>
        <dbReference type="SAM" id="MobiDB-lite"/>
    </source>
</evidence>
<organism evidence="2 3">
    <name type="scientific">Lentinus brumalis</name>
    <dbReference type="NCBI Taxonomy" id="2498619"/>
    <lineage>
        <taxon>Eukaryota</taxon>
        <taxon>Fungi</taxon>
        <taxon>Dikarya</taxon>
        <taxon>Basidiomycota</taxon>
        <taxon>Agaricomycotina</taxon>
        <taxon>Agaricomycetes</taxon>
        <taxon>Polyporales</taxon>
        <taxon>Polyporaceae</taxon>
        <taxon>Lentinus</taxon>
    </lineage>
</organism>
<gene>
    <name evidence="2" type="ORF">OH76DRAFT_228696</name>
</gene>
<accession>A0A371DHA1</accession>
<name>A0A371DHA1_9APHY</name>
<dbReference type="AlphaFoldDB" id="A0A371DHA1"/>
<sequence>MSPAFRRSRRSGFRSVGTNEPSHDMCCTGKSHLPNNVAECRAGATTARDLFVQGPACIYSGVAGLSADQEHPVIAQAVPQTRRTNIPSVAPVNFAQNAKRSSLPPSSARDFMTRTWKRGHGTRINEVGPRSYWTWPDSCHSLRPLPATS</sequence>
<evidence type="ECO:0000313" key="3">
    <source>
        <dbReference type="Proteomes" id="UP000256964"/>
    </source>
</evidence>
<keyword evidence="3" id="KW-1185">Reference proteome</keyword>